<accession>A0A2N7VV85</accession>
<dbReference type="InterPro" id="IPR011006">
    <property type="entry name" value="CheY-like_superfamily"/>
</dbReference>
<keyword evidence="1 2" id="KW-0597">Phosphoprotein</keyword>
<evidence type="ECO:0000313" key="5">
    <source>
        <dbReference type="Proteomes" id="UP000235347"/>
    </source>
</evidence>
<organism evidence="4 5">
    <name type="scientific">Trinickia soli</name>
    <dbReference type="NCBI Taxonomy" id="380675"/>
    <lineage>
        <taxon>Bacteria</taxon>
        <taxon>Pseudomonadati</taxon>
        <taxon>Pseudomonadota</taxon>
        <taxon>Betaproteobacteria</taxon>
        <taxon>Burkholderiales</taxon>
        <taxon>Burkholderiaceae</taxon>
        <taxon>Trinickia</taxon>
    </lineage>
</organism>
<dbReference type="SMART" id="SM00448">
    <property type="entry name" value="REC"/>
    <property type="match status" value="1"/>
</dbReference>
<dbReference type="RefSeq" id="WP_102611467.1">
    <property type="nucleotide sequence ID" value="NZ_CADIKD010000005.1"/>
</dbReference>
<dbReference type="PROSITE" id="PS50110">
    <property type="entry name" value="RESPONSE_REGULATORY"/>
    <property type="match status" value="1"/>
</dbReference>
<evidence type="ECO:0000259" key="3">
    <source>
        <dbReference type="PROSITE" id="PS50110"/>
    </source>
</evidence>
<dbReference type="PANTHER" id="PTHR44591">
    <property type="entry name" value="STRESS RESPONSE REGULATOR PROTEIN 1"/>
    <property type="match status" value="1"/>
</dbReference>
<evidence type="ECO:0000256" key="1">
    <source>
        <dbReference type="ARBA" id="ARBA00022553"/>
    </source>
</evidence>
<comment type="caution">
    <text evidence="4">The sequence shown here is derived from an EMBL/GenBank/DDBJ whole genome shotgun (WGS) entry which is preliminary data.</text>
</comment>
<sequence>MSIGRTISIVDDDEAVRLAVASLVRSIGWQARVFASAEEFLACADLADTICVISDERMSGMSGAAMNDRLVQLGYTIPTIFVTAFPTPGLCAKVGANGVLAVVEKPLDAQAMEHWLKVALSLM</sequence>
<dbReference type="PANTHER" id="PTHR44591:SF25">
    <property type="entry name" value="CHEMOTAXIS TWO-COMPONENT RESPONSE REGULATOR"/>
    <property type="match status" value="1"/>
</dbReference>
<feature type="domain" description="Response regulatory" evidence="3">
    <location>
        <begin position="6"/>
        <end position="120"/>
    </location>
</feature>
<dbReference type="InterPro" id="IPR050595">
    <property type="entry name" value="Bact_response_regulator"/>
</dbReference>
<dbReference type="SUPFAM" id="SSF52172">
    <property type="entry name" value="CheY-like"/>
    <property type="match status" value="1"/>
</dbReference>
<feature type="modified residue" description="4-aspartylphosphate" evidence="2">
    <location>
        <position position="55"/>
    </location>
</feature>
<dbReference type="GO" id="GO:0000160">
    <property type="term" value="P:phosphorelay signal transduction system"/>
    <property type="evidence" value="ECO:0007669"/>
    <property type="project" value="InterPro"/>
</dbReference>
<dbReference type="EMBL" id="PNYB01000017">
    <property type="protein sequence ID" value="PMS21070.1"/>
    <property type="molecule type" value="Genomic_DNA"/>
</dbReference>
<evidence type="ECO:0000256" key="2">
    <source>
        <dbReference type="PROSITE-ProRule" id="PRU00169"/>
    </source>
</evidence>
<dbReference type="AlphaFoldDB" id="A0A2N7VV85"/>
<dbReference type="InterPro" id="IPR001789">
    <property type="entry name" value="Sig_transdc_resp-reg_receiver"/>
</dbReference>
<proteinExistence type="predicted"/>
<dbReference type="Proteomes" id="UP000235347">
    <property type="component" value="Unassembled WGS sequence"/>
</dbReference>
<gene>
    <name evidence="4" type="ORF">C0Z19_19280</name>
</gene>
<keyword evidence="5" id="KW-1185">Reference proteome</keyword>
<protein>
    <submittedName>
        <fullName evidence="4">Response regulator</fullName>
    </submittedName>
</protein>
<evidence type="ECO:0000313" key="4">
    <source>
        <dbReference type="EMBL" id="PMS21070.1"/>
    </source>
</evidence>
<name>A0A2N7VV85_9BURK</name>
<reference evidence="4 5" key="1">
    <citation type="submission" date="2018-01" db="EMBL/GenBank/DDBJ databases">
        <title>Whole genome analyses suggest that Burkholderia sensu lato contains two further novel genera in the rhizoxinica-symbiotica group Mycetohabitans gen. nov., and Trinickia gen. nov.: implications for the evolution of diazotrophy and nodulation in the Burkholderiaceae.</title>
        <authorList>
            <person name="Estrada-de los Santos P."/>
            <person name="Palmer M."/>
            <person name="Chavez-Ramirez B."/>
            <person name="Beukes C."/>
            <person name="Steenkamp E.T."/>
            <person name="Hirsch A.M."/>
            <person name="Manyaka P."/>
            <person name="Maluk M."/>
            <person name="Lafos M."/>
            <person name="Crook M."/>
            <person name="Gross E."/>
            <person name="Simon M.F."/>
            <person name="Bueno dos Reis Junior F."/>
            <person name="Poole P.S."/>
            <person name="Venter S.N."/>
            <person name="James E.K."/>
        </authorList>
    </citation>
    <scope>NUCLEOTIDE SEQUENCE [LARGE SCALE GENOMIC DNA]</scope>
    <source>
        <strain evidence="4 5">GP25-8</strain>
    </source>
</reference>
<dbReference type="Gene3D" id="3.40.50.2300">
    <property type="match status" value="1"/>
</dbReference>
<dbReference type="Pfam" id="PF00072">
    <property type="entry name" value="Response_reg"/>
    <property type="match status" value="1"/>
</dbReference>